<dbReference type="AlphaFoldDB" id="A0A2P1PVC8"/>
<reference evidence="2 3" key="1">
    <citation type="submission" date="2018-03" db="EMBL/GenBank/DDBJ databases">
        <title>Ahniella affigens gen. nov., sp. nov., a gammaproteobacterium isolated from sandy soil near a stream.</title>
        <authorList>
            <person name="Ko Y."/>
            <person name="Kim J.-H."/>
        </authorList>
    </citation>
    <scope>NUCLEOTIDE SEQUENCE [LARGE SCALE GENOMIC DNA]</scope>
    <source>
        <strain evidence="2 3">D13</strain>
    </source>
</reference>
<reference evidence="2 3" key="2">
    <citation type="submission" date="2018-03" db="EMBL/GenBank/DDBJ databases">
        <authorList>
            <person name="Keele B.F."/>
        </authorList>
    </citation>
    <scope>NUCLEOTIDE SEQUENCE [LARGE SCALE GENOMIC DNA]</scope>
    <source>
        <strain evidence="2 3">D13</strain>
    </source>
</reference>
<name>A0A2P1PVC8_9GAMM</name>
<feature type="region of interest" description="Disordered" evidence="1">
    <location>
        <begin position="1"/>
        <end position="70"/>
    </location>
</feature>
<dbReference type="EMBL" id="CP027860">
    <property type="protein sequence ID" value="AVP98780.1"/>
    <property type="molecule type" value="Genomic_DNA"/>
</dbReference>
<dbReference type="Proteomes" id="UP000241074">
    <property type="component" value="Chromosome"/>
</dbReference>
<dbReference type="KEGG" id="xba:C7S18_17030"/>
<sequence>MRSHAVHERQPNHGAPATPASIRSRLPTIEPSQASDIEASGGIKNLRSQTRHEGMFKASNRVHIEKSTYQ</sequence>
<organism evidence="2 3">
    <name type="scientific">Ahniella affigens</name>
    <dbReference type="NCBI Taxonomy" id="2021234"/>
    <lineage>
        <taxon>Bacteria</taxon>
        <taxon>Pseudomonadati</taxon>
        <taxon>Pseudomonadota</taxon>
        <taxon>Gammaproteobacteria</taxon>
        <taxon>Lysobacterales</taxon>
        <taxon>Rhodanobacteraceae</taxon>
        <taxon>Ahniella</taxon>
    </lineage>
</organism>
<evidence type="ECO:0000256" key="1">
    <source>
        <dbReference type="SAM" id="MobiDB-lite"/>
    </source>
</evidence>
<proteinExistence type="predicted"/>
<feature type="compositionally biased region" description="Basic and acidic residues" evidence="1">
    <location>
        <begin position="1"/>
        <end position="11"/>
    </location>
</feature>
<evidence type="ECO:0000313" key="3">
    <source>
        <dbReference type="Proteomes" id="UP000241074"/>
    </source>
</evidence>
<keyword evidence="3" id="KW-1185">Reference proteome</keyword>
<accession>A0A2P1PVC8</accession>
<gene>
    <name evidence="2" type="ORF">C7S18_17030</name>
</gene>
<evidence type="ECO:0000313" key="2">
    <source>
        <dbReference type="EMBL" id="AVP98780.1"/>
    </source>
</evidence>
<protein>
    <submittedName>
        <fullName evidence="2">Uncharacterized protein</fullName>
    </submittedName>
</protein>